<sequence length="84" mass="9443">MLYDGVMCFRIAWTGISSLGVDTMLWSSPLFKVSVDRLWSRPGWEATGDYGQDDYGGDVCNLETSRDTEHVALERDPDYNSSEA</sequence>
<dbReference type="RefSeq" id="XP_016592033.1">
    <property type="nucleotide sequence ID" value="XM_016733494.1"/>
</dbReference>
<proteinExistence type="predicted"/>
<comment type="caution">
    <text evidence="1">The sequence shown here is derived from an EMBL/GenBank/DDBJ whole genome shotgun (WGS) entry which is preliminary data.</text>
</comment>
<accession>A0A0F2MIA0</accession>
<reference evidence="1 2" key="2">
    <citation type="journal article" date="2015" name="Eukaryot. Cell">
        <title>Asexual propagation of a virulent clone complex in a human and feline outbreak of sporotrichosis.</title>
        <authorList>
            <person name="Teixeira Mde M."/>
            <person name="Rodrigues A.M."/>
            <person name="Tsui C.K."/>
            <person name="de Almeida L.G."/>
            <person name="Van Diepeningen A.D."/>
            <person name="van den Ende B.G."/>
            <person name="Fernandes G.F."/>
            <person name="Kano R."/>
            <person name="Hamelin R.C."/>
            <person name="Lopes-Bezerra L.M."/>
            <person name="Vasconcelos A.T."/>
            <person name="de Hoog S."/>
            <person name="de Camargo Z.P."/>
            <person name="Felipe M.S."/>
        </authorList>
    </citation>
    <scope>NUCLEOTIDE SEQUENCE [LARGE SCALE GENOMIC DNA]</scope>
    <source>
        <strain evidence="1 2">1099-18</strain>
    </source>
</reference>
<dbReference type="AlphaFoldDB" id="A0A0F2MIA0"/>
<dbReference type="Proteomes" id="UP000033710">
    <property type="component" value="Unassembled WGS sequence"/>
</dbReference>
<dbReference type="KEGG" id="ssck:SPSK_06800"/>
<name>A0A0F2MIA0_SPOSC</name>
<gene>
    <name evidence="1" type="ORF">SPSK_06800</name>
</gene>
<dbReference type="VEuPathDB" id="FungiDB:SPSK_06800"/>
<protein>
    <submittedName>
        <fullName evidence="1">Uncharacterized protein</fullName>
    </submittedName>
</protein>
<dbReference type="OrthoDB" id="10522634at2759"/>
<reference evidence="1 2" key="1">
    <citation type="journal article" date="2014" name="BMC Genomics">
        <title>Comparative genomics of the major fungal agents of human and animal Sporotrichosis: Sporothrix schenckii and Sporothrix brasiliensis.</title>
        <authorList>
            <person name="Teixeira M.M."/>
            <person name="de Almeida L.G."/>
            <person name="Kubitschek-Barreira P."/>
            <person name="Alves F.L."/>
            <person name="Kioshima E.S."/>
            <person name="Abadio A.K."/>
            <person name="Fernandes L."/>
            <person name="Derengowski L.S."/>
            <person name="Ferreira K.S."/>
            <person name="Souza R.C."/>
            <person name="Ruiz J.C."/>
            <person name="de Andrade N.C."/>
            <person name="Paes H.C."/>
            <person name="Nicola A.M."/>
            <person name="Albuquerque P."/>
            <person name="Gerber A.L."/>
            <person name="Martins V.P."/>
            <person name="Peconick L.D."/>
            <person name="Neto A.V."/>
            <person name="Chaucanez C.B."/>
            <person name="Silva P.A."/>
            <person name="Cunha O.L."/>
            <person name="de Oliveira F.F."/>
            <person name="dos Santos T.C."/>
            <person name="Barros A.L."/>
            <person name="Soares M.A."/>
            <person name="de Oliveira L.M."/>
            <person name="Marini M.M."/>
            <person name="Villalobos-Duno H."/>
            <person name="Cunha M.M."/>
            <person name="de Hoog S."/>
            <person name="da Silveira J.F."/>
            <person name="Henrissat B."/>
            <person name="Nino-Vega G.A."/>
            <person name="Cisalpino P.S."/>
            <person name="Mora-Montes H.M."/>
            <person name="Almeida S.R."/>
            <person name="Stajich J.E."/>
            <person name="Lopes-Bezerra L.M."/>
            <person name="Vasconcelos A.T."/>
            <person name="Felipe M.S."/>
        </authorList>
    </citation>
    <scope>NUCLEOTIDE SEQUENCE [LARGE SCALE GENOMIC DNA]</scope>
    <source>
        <strain evidence="1 2">1099-18</strain>
    </source>
</reference>
<evidence type="ECO:0000313" key="1">
    <source>
        <dbReference type="EMBL" id="KJR89357.1"/>
    </source>
</evidence>
<evidence type="ECO:0000313" key="2">
    <source>
        <dbReference type="Proteomes" id="UP000033710"/>
    </source>
</evidence>
<organism evidence="1 2">
    <name type="scientific">Sporothrix schenckii 1099-18</name>
    <dbReference type="NCBI Taxonomy" id="1397361"/>
    <lineage>
        <taxon>Eukaryota</taxon>
        <taxon>Fungi</taxon>
        <taxon>Dikarya</taxon>
        <taxon>Ascomycota</taxon>
        <taxon>Pezizomycotina</taxon>
        <taxon>Sordariomycetes</taxon>
        <taxon>Sordariomycetidae</taxon>
        <taxon>Ophiostomatales</taxon>
        <taxon>Ophiostomataceae</taxon>
        <taxon>Sporothrix</taxon>
    </lineage>
</organism>
<dbReference type="EMBL" id="AXCR01000001">
    <property type="protein sequence ID" value="KJR89357.1"/>
    <property type="molecule type" value="Genomic_DNA"/>
</dbReference>
<dbReference type="GeneID" id="27668771"/>